<keyword evidence="1" id="KW-1133">Transmembrane helix</keyword>
<dbReference type="FunCoup" id="F0ZK03">
    <property type="interactions" value="936"/>
</dbReference>
<sequence>MRLQSQIQLFFIIFILTNLFNTINTEFILKDLTDKNDLLKYSSSDCGFDFLVYAFDSRGGSFTDIKLYYRDGTDIPYQRLFYNETSSIFSFSTLAVSSSSEYELPIYGKNVNYPDTASLTLKYNCKYISSSSVSFKKISEFSIDSFGRITSLLKVDAFENKTPYSFLACSKCTILAENTPFGYILVQIKTDIPDSDIDLYFVDTNQSNKSISLKNYYKKQYFDHIDDYNTFPNLSSFKEASLMGDLCSPLMVFVSNSSDIYLPFYAQKSSNLFNKHFTYRLIKSMEDKYLYIGNFDYISNNNAGNSVSYELIYQSGSNFPSITLSNGFTIHDGSRRNYLEFEGIQFSSTLGYSFQPFYITYHDTFISTFPFGFSKGNVNNYEYDFSFLPLQNDPIVTEVAMYSVRGQKGFSYKVPTQSSTHENPLVNSFEFIKLDAFKYILKLSLSSQLTPVYQIKINDYQTFGLETLVKGDTFNGYYELLVDNFNPIKFIRFNNLDGGLINNQFYNILSTQRFKSPEITFDYFKLSDVTALYNEVDVTNKPSSNILYLNFDIDPNTPIALYLYDPTNNYISNKNHFKTENLWYAIYNTTINRFQIEFSIKANIKPGTIPYSIMFSSEKYIMSSILPKKAQINIISKNIDQYGPIFSIITKETFETSLNWNFEIKDDYNGFKNGYIVVRGKTDGNTNNFTLTTDNMKGGSKYSAQYTISIPLIKPCFAQDYIITDVVLFDEQGYNSTFSIYNSYSQSISTSLNNPFVNYMHDSKINILTADPLYCDAVYSSEPFIRSFSVSSSKIDVFSNSRQVDFILLTEDSQGLIHSQLPIVYLSTTNLRTIECKFTFVEPVSIREGNYSCSIELPVGFGYPDPILLQVYGIVNRGGLFGGSSTASLGDQGFINQIKTERSTNGGPIITGSSSITTEGSELWIYGINLLSTQISILSEEGTTENPTISKEYNTAVLIKNISPKSKPFLVISKNEFATNSFKVTPVSKVISNWVPPPVTEPPTNPPQKCINNCNAPLQGTCQKTGCVCIHPWIGADCSSLVIEVSPPKQNSTNPSTEIEVPSDSIKNEILYKSFISMVSLRELDIFGKVVEQRVFDKWIFTSINDTTYQYYTNITVSDQTVHINAILRWFTEKTTISFANQDLEMYPSSIKYTVEISQYPFKKQLNSLQLVMSAGLQSSSTDNICSSQQFGDTSSGDNSNFIKIQIDNHSLYGRLIKRCLLDDTIRGITNEFIDQKDLNISTRTFSNSQNQLNLYIGINIGYFEKSVTIDPDFSVILDHSSANSNSPNSICKKSGLTKTQIVGIAVGGAVFLIVVLIIIGSIIYRSQHCLPLKIIIYKIFKKSKV</sequence>
<dbReference type="InterPro" id="IPR056645">
    <property type="entry name" value="DUF7743"/>
</dbReference>
<organism evidence="7 8">
    <name type="scientific">Dictyostelium purpureum</name>
    <name type="common">Slime mold</name>
    <dbReference type="NCBI Taxonomy" id="5786"/>
    <lineage>
        <taxon>Eukaryota</taxon>
        <taxon>Amoebozoa</taxon>
        <taxon>Evosea</taxon>
        <taxon>Eumycetozoa</taxon>
        <taxon>Dictyostelia</taxon>
        <taxon>Dictyosteliales</taxon>
        <taxon>Dictyosteliaceae</taxon>
        <taxon>Dictyostelium</taxon>
    </lineage>
</organism>
<gene>
    <name evidence="7" type="ORF">DICPUDRAFT_78591</name>
</gene>
<dbReference type="STRING" id="5786.F0ZK03"/>
<dbReference type="VEuPathDB" id="AmoebaDB:DICPUDRAFT_78591"/>
<dbReference type="OMA" id="LRTIECK"/>
<evidence type="ECO:0000259" key="2">
    <source>
        <dbReference type="Pfam" id="PF22933"/>
    </source>
</evidence>
<dbReference type="GeneID" id="10500939"/>
<dbReference type="Proteomes" id="UP000001064">
    <property type="component" value="Unassembled WGS sequence"/>
</dbReference>
<dbReference type="InterPro" id="IPR055462">
    <property type="entry name" value="DUF7034"/>
</dbReference>
<keyword evidence="1" id="KW-0812">Transmembrane</keyword>
<dbReference type="OrthoDB" id="5951731at2759"/>
<dbReference type="InterPro" id="IPR054484">
    <property type="entry name" value="ComC_SSD"/>
</dbReference>
<feature type="transmembrane region" description="Helical" evidence="1">
    <location>
        <begin position="1302"/>
        <end position="1325"/>
    </location>
</feature>
<dbReference type="Pfam" id="PF24893">
    <property type="entry name" value="DUF7743"/>
    <property type="match status" value="1"/>
</dbReference>
<feature type="domain" description="DUF7034" evidence="3">
    <location>
        <begin position="783"/>
        <end position="903"/>
    </location>
</feature>
<dbReference type="Pfam" id="PF23033">
    <property type="entry name" value="DUF7034"/>
    <property type="match status" value="1"/>
</dbReference>
<dbReference type="Pfam" id="PF23034">
    <property type="entry name" value="DUF7035"/>
    <property type="match status" value="1"/>
</dbReference>
<evidence type="ECO:0000313" key="8">
    <source>
        <dbReference type="Proteomes" id="UP000001064"/>
    </source>
</evidence>
<keyword evidence="1" id="KW-0472">Membrane</keyword>
<evidence type="ECO:0000259" key="5">
    <source>
        <dbReference type="Pfam" id="PF24893"/>
    </source>
</evidence>
<protein>
    <recommendedName>
        <fullName evidence="9">EGF-like domain-containing protein</fullName>
    </recommendedName>
</protein>
<dbReference type="RefSeq" id="XP_003287740.1">
    <property type="nucleotide sequence ID" value="XM_003287692.1"/>
</dbReference>
<evidence type="ECO:0000256" key="1">
    <source>
        <dbReference type="SAM" id="Phobius"/>
    </source>
</evidence>
<dbReference type="PANTHER" id="PTHR31378">
    <property type="entry name" value="EGF-LIKE DOMAIN-CONTAINING PROTEIN-RELATED-RELATED"/>
    <property type="match status" value="1"/>
</dbReference>
<feature type="domain" description="DUF7035" evidence="4">
    <location>
        <begin position="639"/>
        <end position="766"/>
    </location>
</feature>
<dbReference type="InParanoid" id="F0ZK03"/>
<evidence type="ECO:0008006" key="9">
    <source>
        <dbReference type="Google" id="ProtNLM"/>
    </source>
</evidence>
<dbReference type="KEGG" id="dpp:DICPUDRAFT_78591"/>
<dbReference type="EMBL" id="GL871049">
    <property type="protein sequence ID" value="EGC35737.1"/>
    <property type="molecule type" value="Genomic_DNA"/>
</dbReference>
<evidence type="ECO:0000259" key="3">
    <source>
        <dbReference type="Pfam" id="PF23033"/>
    </source>
</evidence>
<feature type="domain" description="ComC supersandwich" evidence="2">
    <location>
        <begin position="1073"/>
        <end position="1277"/>
    </location>
</feature>
<feature type="domain" description="DUF7949" evidence="6">
    <location>
        <begin position="1010"/>
        <end position="1040"/>
    </location>
</feature>
<proteinExistence type="predicted"/>
<feature type="domain" description="DUF7743" evidence="5">
    <location>
        <begin position="422"/>
        <end position="505"/>
    </location>
</feature>
<dbReference type="Pfam" id="PF22933">
    <property type="entry name" value="ComC_SSD"/>
    <property type="match status" value="1"/>
</dbReference>
<evidence type="ECO:0000313" key="7">
    <source>
        <dbReference type="EMBL" id="EGC35737.1"/>
    </source>
</evidence>
<name>F0ZK03_DICPU</name>
<reference evidence="8" key="1">
    <citation type="journal article" date="2011" name="Genome Biol.">
        <title>Comparative genomics of the social amoebae Dictyostelium discoideum and Dictyostelium purpureum.</title>
        <authorList>
            <consortium name="US DOE Joint Genome Institute (JGI-PGF)"/>
            <person name="Sucgang R."/>
            <person name="Kuo A."/>
            <person name="Tian X."/>
            <person name="Salerno W."/>
            <person name="Parikh A."/>
            <person name="Feasley C.L."/>
            <person name="Dalin E."/>
            <person name="Tu H."/>
            <person name="Huang E."/>
            <person name="Barry K."/>
            <person name="Lindquist E."/>
            <person name="Shapiro H."/>
            <person name="Bruce D."/>
            <person name="Schmutz J."/>
            <person name="Salamov A."/>
            <person name="Fey P."/>
            <person name="Gaudet P."/>
            <person name="Anjard C."/>
            <person name="Babu M.M."/>
            <person name="Basu S."/>
            <person name="Bushmanova Y."/>
            <person name="van der Wel H."/>
            <person name="Katoh-Kurasawa M."/>
            <person name="Dinh C."/>
            <person name="Coutinho P.M."/>
            <person name="Saito T."/>
            <person name="Elias M."/>
            <person name="Schaap P."/>
            <person name="Kay R.R."/>
            <person name="Henrissat B."/>
            <person name="Eichinger L."/>
            <person name="Rivero F."/>
            <person name="Putnam N.H."/>
            <person name="West C.M."/>
            <person name="Loomis W.F."/>
            <person name="Chisholm R.L."/>
            <person name="Shaulsky G."/>
            <person name="Strassmann J.E."/>
            <person name="Queller D.C."/>
            <person name="Kuspa A."/>
            <person name="Grigoriev I.V."/>
        </authorList>
    </citation>
    <scope>NUCLEOTIDE SEQUENCE [LARGE SCALE GENOMIC DNA]</scope>
    <source>
        <strain evidence="8">QSDP1</strain>
    </source>
</reference>
<keyword evidence="8" id="KW-1185">Reference proteome</keyword>
<evidence type="ECO:0000259" key="4">
    <source>
        <dbReference type="Pfam" id="PF23034"/>
    </source>
</evidence>
<dbReference type="eggNOG" id="ENOG502SC7H">
    <property type="taxonomic scope" value="Eukaryota"/>
</dbReference>
<dbReference type="InterPro" id="IPR057709">
    <property type="entry name" value="DUF7949"/>
</dbReference>
<evidence type="ECO:0000259" key="6">
    <source>
        <dbReference type="Pfam" id="PF25820"/>
    </source>
</evidence>
<accession>F0ZK03</accession>
<dbReference type="InterPro" id="IPR055463">
    <property type="entry name" value="DUF7035"/>
</dbReference>
<dbReference type="Pfam" id="PF25820">
    <property type="entry name" value="DUF7949"/>
    <property type="match status" value="1"/>
</dbReference>
<dbReference type="PANTHER" id="PTHR31378:SF29">
    <property type="entry name" value="EGF-LIKE DOMAIN-CONTAINING PROTEIN-RELATED"/>
    <property type="match status" value="1"/>
</dbReference>